<evidence type="ECO:0000259" key="1">
    <source>
        <dbReference type="Pfam" id="PF01523"/>
    </source>
</evidence>
<feature type="domain" description="Metalloprotease TldD/E N-terminal" evidence="1">
    <location>
        <begin position="3"/>
        <end position="61"/>
    </location>
</feature>
<organism evidence="4">
    <name type="scientific">Geoglobus ahangari</name>
    <dbReference type="NCBI Taxonomy" id="113653"/>
    <lineage>
        <taxon>Archaea</taxon>
        <taxon>Methanobacteriati</taxon>
        <taxon>Methanobacteriota</taxon>
        <taxon>Archaeoglobi</taxon>
        <taxon>Archaeoglobales</taxon>
        <taxon>Archaeoglobaceae</taxon>
        <taxon>Geoglobus</taxon>
    </lineage>
</organism>
<dbReference type="InterPro" id="IPR002510">
    <property type="entry name" value="Metalloprtase-TldD/E_N"/>
</dbReference>
<dbReference type="PANTHER" id="PTHR43421">
    <property type="entry name" value="METALLOPROTEASE PMBA"/>
    <property type="match status" value="1"/>
</dbReference>
<dbReference type="InterPro" id="IPR047657">
    <property type="entry name" value="PmbA"/>
</dbReference>
<protein>
    <submittedName>
        <fullName evidence="4">TldD/PmbA family protein</fullName>
    </submittedName>
</protein>
<dbReference type="Pfam" id="PF19289">
    <property type="entry name" value="PmbA_TldD_3rd"/>
    <property type="match status" value="1"/>
</dbReference>
<accession>A0A7C3UI65</accession>
<dbReference type="Pfam" id="PF01523">
    <property type="entry name" value="PmbA_TldD_1st"/>
    <property type="match status" value="1"/>
</dbReference>
<dbReference type="PANTHER" id="PTHR43421:SF1">
    <property type="entry name" value="METALLOPROTEASE PMBA"/>
    <property type="match status" value="1"/>
</dbReference>
<evidence type="ECO:0000259" key="2">
    <source>
        <dbReference type="Pfam" id="PF19289"/>
    </source>
</evidence>
<dbReference type="GO" id="GO:0006508">
    <property type="term" value="P:proteolysis"/>
    <property type="evidence" value="ECO:0007669"/>
    <property type="project" value="InterPro"/>
</dbReference>
<proteinExistence type="predicted"/>
<dbReference type="GO" id="GO:0005829">
    <property type="term" value="C:cytosol"/>
    <property type="evidence" value="ECO:0007669"/>
    <property type="project" value="TreeGrafter"/>
</dbReference>
<reference evidence="4" key="1">
    <citation type="journal article" date="2020" name="mSystems">
        <title>Genome- and Community-Level Interaction Insights into Carbon Utilization and Element Cycling Functions of Hydrothermarchaeota in Hydrothermal Sediment.</title>
        <authorList>
            <person name="Zhou Z."/>
            <person name="Liu Y."/>
            <person name="Xu W."/>
            <person name="Pan J."/>
            <person name="Luo Z.H."/>
            <person name="Li M."/>
        </authorList>
    </citation>
    <scope>NUCLEOTIDE SEQUENCE [LARGE SCALE GENOMIC DNA]</scope>
    <source>
        <strain evidence="4">SpSt-97</strain>
    </source>
</reference>
<dbReference type="InterPro" id="IPR036059">
    <property type="entry name" value="TldD/PmbA_sf"/>
</dbReference>
<comment type="caution">
    <text evidence="4">The sequence shown here is derived from an EMBL/GenBank/DDBJ whole genome shotgun (WGS) entry which is preliminary data.</text>
</comment>
<gene>
    <name evidence="4" type="ORF">ENX77_05930</name>
</gene>
<name>A0A7C3UI65_9EURY</name>
<feature type="domain" description="Metalloprotease TldD/E C-terminal" evidence="2">
    <location>
        <begin position="185"/>
        <end position="382"/>
    </location>
</feature>
<feature type="domain" description="Metalloprotease TldD/E central" evidence="3">
    <location>
        <begin position="75"/>
        <end position="174"/>
    </location>
</feature>
<evidence type="ECO:0000313" key="4">
    <source>
        <dbReference type="EMBL" id="HGE66635.1"/>
    </source>
</evidence>
<sequence>MEWEIYKEKVLIKEVTVENGKIKLISEKTDRGVGVRVISDGRVGFASGSDEKRVMEKALEISKISEESLSSFAFPEKIKKVKTFDKRVNQIDESDLKDFGEILAQDNVASAQFSVEIVEREISNSNGIDLRECESYISVMVEAIYDKGSAYEFQDARRLFDPEPFVERALELAKIDSKAEKLESGFYTVTLSPIAINQLLSNTLYPAFYYENIKRGRSRINEIKELSKVSLIDNPLIDFGLNSCSFDDEGVASRKTVLVEKGVVKGYLSDLKGEKSTGNGFRDGYDSYPSTAPTNIVIEFEEKGEPEGIYIHSFIGSHTSNYVSGDFSVEIMNAVHDGKGIKGAMIYGNIYEFLNKISHIGREKRQVGFTLTPEIVFENVRIL</sequence>
<dbReference type="SUPFAM" id="SSF111283">
    <property type="entry name" value="Putative modulator of DNA gyrase, PmbA/TldD"/>
    <property type="match status" value="1"/>
</dbReference>
<dbReference type="Gene3D" id="3.30.2290.10">
    <property type="entry name" value="PmbA/TldD superfamily"/>
    <property type="match status" value="1"/>
</dbReference>
<dbReference type="InterPro" id="IPR045570">
    <property type="entry name" value="Metalloprtase-TldD/E_cen_dom"/>
</dbReference>
<dbReference type="Pfam" id="PF19290">
    <property type="entry name" value="PmbA_TldD_2nd"/>
    <property type="match status" value="1"/>
</dbReference>
<dbReference type="InterPro" id="IPR035068">
    <property type="entry name" value="TldD/PmbA_N"/>
</dbReference>
<dbReference type="GO" id="GO:0008237">
    <property type="term" value="F:metallopeptidase activity"/>
    <property type="evidence" value="ECO:0007669"/>
    <property type="project" value="InterPro"/>
</dbReference>
<dbReference type="AlphaFoldDB" id="A0A7C3UI65"/>
<evidence type="ECO:0000259" key="3">
    <source>
        <dbReference type="Pfam" id="PF19290"/>
    </source>
</evidence>
<dbReference type="InterPro" id="IPR045569">
    <property type="entry name" value="Metalloprtase-TldD/E_C"/>
</dbReference>
<dbReference type="EMBL" id="DTPI01000031">
    <property type="protein sequence ID" value="HGE66635.1"/>
    <property type="molecule type" value="Genomic_DNA"/>
</dbReference>